<reference evidence="3 4" key="1">
    <citation type="submission" date="2021-02" db="EMBL/GenBank/DDBJ databases">
        <title>Genome assembly of Pseudopithomyces chartarum.</title>
        <authorList>
            <person name="Jauregui R."/>
            <person name="Singh J."/>
            <person name="Voisey C."/>
        </authorList>
    </citation>
    <scope>NUCLEOTIDE SEQUENCE [LARGE SCALE GENOMIC DNA]</scope>
    <source>
        <strain evidence="3 4">AGR01</strain>
    </source>
</reference>
<keyword evidence="1" id="KW-0479">Metal-binding</keyword>
<keyword evidence="1" id="KW-0863">Zinc-finger</keyword>
<gene>
    <name evidence="3" type="ORF">GRF29_28g187051</name>
</gene>
<sequence>MNNTNNPLPSQDDFMANHLHASLPPNEEGARCSICFVEWTEDGQDVVRIDINHTTPCFYHRECIVTWFQAIGQNHWTCPEHRIELFQPVEEEEWTPQVVVTNINGHPFIHDSPEDLYEYAEIVLRRLEQRIMEGILHRDTNMSRHGYQRVHDLQLAAAMRNRQNQNAQFYEWADSITRMAEEYDREFIDYMRERIGDILSLVIELQDLIPTLEDRVPDFYDLVAQEIDHRTSYLPDLTVVHSAIISDFFHQAMDLWQYTSFFARTNYQPTQEDADREIRLRGLVMELDDNVQPRFAGYTAGERIRADENSYTYSVSEFYDLALESVEDHENLAADSPEQMADFLSKWGWLRRQQLRCATVLSGHQHLDPEFRIMAQLLRDHVQDADALFRARAPALIEEAAKSDEDIGLDAFRRADLRNRWFDVPDVSVESFISLTQMCVEALKIQEHIRYYVSRRERESARGTDS</sequence>
<dbReference type="Proteomes" id="UP001280581">
    <property type="component" value="Unassembled WGS sequence"/>
</dbReference>
<proteinExistence type="predicted"/>
<dbReference type="EMBL" id="WVTA01000004">
    <property type="protein sequence ID" value="KAK3213530.1"/>
    <property type="molecule type" value="Genomic_DNA"/>
</dbReference>
<protein>
    <recommendedName>
        <fullName evidence="2">RING-type domain-containing protein</fullName>
    </recommendedName>
</protein>
<dbReference type="AlphaFoldDB" id="A0AAN6RHK5"/>
<dbReference type="GO" id="GO:0008270">
    <property type="term" value="F:zinc ion binding"/>
    <property type="evidence" value="ECO:0007669"/>
    <property type="project" value="UniProtKB-KW"/>
</dbReference>
<evidence type="ECO:0000313" key="4">
    <source>
        <dbReference type="Proteomes" id="UP001280581"/>
    </source>
</evidence>
<accession>A0AAN6RHK5</accession>
<dbReference type="Gene3D" id="3.30.40.10">
    <property type="entry name" value="Zinc/RING finger domain, C3HC4 (zinc finger)"/>
    <property type="match status" value="1"/>
</dbReference>
<dbReference type="PROSITE" id="PS50089">
    <property type="entry name" value="ZF_RING_2"/>
    <property type="match status" value="1"/>
</dbReference>
<comment type="caution">
    <text evidence="3">The sequence shown here is derived from an EMBL/GenBank/DDBJ whole genome shotgun (WGS) entry which is preliminary data.</text>
</comment>
<dbReference type="InterPro" id="IPR001841">
    <property type="entry name" value="Znf_RING"/>
</dbReference>
<evidence type="ECO:0000256" key="1">
    <source>
        <dbReference type="PROSITE-ProRule" id="PRU00175"/>
    </source>
</evidence>
<keyword evidence="4" id="KW-1185">Reference proteome</keyword>
<name>A0AAN6RHK5_9PLEO</name>
<dbReference type="InterPro" id="IPR013083">
    <property type="entry name" value="Znf_RING/FYVE/PHD"/>
</dbReference>
<feature type="domain" description="RING-type" evidence="2">
    <location>
        <begin position="32"/>
        <end position="82"/>
    </location>
</feature>
<evidence type="ECO:0000313" key="3">
    <source>
        <dbReference type="EMBL" id="KAK3213530.1"/>
    </source>
</evidence>
<organism evidence="3 4">
    <name type="scientific">Pseudopithomyces chartarum</name>
    <dbReference type="NCBI Taxonomy" id="1892770"/>
    <lineage>
        <taxon>Eukaryota</taxon>
        <taxon>Fungi</taxon>
        <taxon>Dikarya</taxon>
        <taxon>Ascomycota</taxon>
        <taxon>Pezizomycotina</taxon>
        <taxon>Dothideomycetes</taxon>
        <taxon>Pleosporomycetidae</taxon>
        <taxon>Pleosporales</taxon>
        <taxon>Massarineae</taxon>
        <taxon>Didymosphaeriaceae</taxon>
        <taxon>Pseudopithomyces</taxon>
    </lineage>
</organism>
<evidence type="ECO:0000259" key="2">
    <source>
        <dbReference type="PROSITE" id="PS50089"/>
    </source>
</evidence>
<keyword evidence="1" id="KW-0862">Zinc</keyword>